<sequence length="364" mass="42392">MEVPMDKTLSPVNARQDSFTYLFILGAAIILILLFILYLIIRHIKNIHSSKNWIETHKNLPTVLKNVKNLAREAALTKSEISMLWSICKKNQVPNIEYSYRDNKLMDQLFSAEYQDMIVLEVDEEKIQELFSLRYKLEKCHEKKLQLKSTRSLKEGLNFTYNDEKKRLWTLTLLENKESGMTILLPSGFIESENRPEPLTKITLSFSTPSDTRYKMITRIIRYEKDNKDRPLMTVTTSDQLEPILRRLAKRMDIETECEFSAIKLETQKNKKKFTVMKNRYPGKLLDISATGCSLKSSLPIKKGQYLKLYFQLNNPELLEASGIIIVTNRAQDGKNFIIHVKFEQISISAQNRIYAQIYGYNAL</sequence>
<dbReference type="EMBL" id="CP031517">
    <property type="protein sequence ID" value="QOS39812.1"/>
    <property type="molecule type" value="Genomic_DNA"/>
</dbReference>
<evidence type="ECO:0000256" key="1">
    <source>
        <dbReference type="SAM" id="Phobius"/>
    </source>
</evidence>
<dbReference type="AlphaFoldDB" id="A0A7M1XNT5"/>
<reference evidence="3 4" key="1">
    <citation type="submission" date="2018-08" db="EMBL/GenBank/DDBJ databases">
        <title>The first complete genome of Treponema rectale (CHPAT), a commensal spirochete of the bovine rectum.</title>
        <authorList>
            <person name="Staton G.J."/>
            <person name="Clegg S.R."/>
            <person name="Carter S.D."/>
            <person name="Radford A.D."/>
            <person name="Darby A."/>
            <person name="Hall N."/>
            <person name="Birtles R.J."/>
            <person name="Evans N.J."/>
        </authorList>
    </citation>
    <scope>NUCLEOTIDE SEQUENCE [LARGE SCALE GENOMIC DNA]</scope>
    <source>
        <strain evidence="3 4">CHPA</strain>
    </source>
</reference>
<organism evidence="3 4">
    <name type="scientific">Treponema rectale</name>
    <dbReference type="NCBI Taxonomy" id="744512"/>
    <lineage>
        <taxon>Bacteria</taxon>
        <taxon>Pseudomonadati</taxon>
        <taxon>Spirochaetota</taxon>
        <taxon>Spirochaetia</taxon>
        <taxon>Spirochaetales</taxon>
        <taxon>Treponemataceae</taxon>
        <taxon>Treponema</taxon>
    </lineage>
</organism>
<keyword evidence="1" id="KW-1133">Transmembrane helix</keyword>
<dbReference type="Proteomes" id="UP000593591">
    <property type="component" value="Chromosome"/>
</dbReference>
<feature type="transmembrane region" description="Helical" evidence="1">
    <location>
        <begin position="20"/>
        <end position="41"/>
    </location>
</feature>
<proteinExistence type="predicted"/>
<keyword evidence="1" id="KW-0472">Membrane</keyword>
<dbReference type="Gene3D" id="2.40.10.220">
    <property type="entry name" value="predicted glycosyltransferase like domains"/>
    <property type="match status" value="1"/>
</dbReference>
<dbReference type="InterPro" id="IPR009875">
    <property type="entry name" value="PilZ_domain"/>
</dbReference>
<gene>
    <name evidence="3" type="ORF">DYE49_04825</name>
</gene>
<feature type="domain" description="PilZ" evidence="2">
    <location>
        <begin position="277"/>
        <end position="359"/>
    </location>
</feature>
<dbReference type="Pfam" id="PF07238">
    <property type="entry name" value="PilZ"/>
    <property type="match status" value="1"/>
</dbReference>
<protein>
    <submittedName>
        <fullName evidence="3">PilZ domain-containing protein</fullName>
    </submittedName>
</protein>
<evidence type="ECO:0000259" key="2">
    <source>
        <dbReference type="Pfam" id="PF07238"/>
    </source>
</evidence>
<dbReference type="GO" id="GO:0035438">
    <property type="term" value="F:cyclic-di-GMP binding"/>
    <property type="evidence" value="ECO:0007669"/>
    <property type="project" value="InterPro"/>
</dbReference>
<evidence type="ECO:0000313" key="3">
    <source>
        <dbReference type="EMBL" id="QOS39812.1"/>
    </source>
</evidence>
<evidence type="ECO:0000313" key="4">
    <source>
        <dbReference type="Proteomes" id="UP000593591"/>
    </source>
</evidence>
<name>A0A7M1XNT5_9SPIR</name>
<dbReference type="KEGG" id="trc:DYE49_04825"/>
<accession>A0A7M1XNT5</accession>
<keyword evidence="1" id="KW-0812">Transmembrane</keyword>